<comment type="caution">
    <text evidence="2">The sequence shown here is derived from an EMBL/GenBank/DDBJ whole genome shotgun (WGS) entry which is preliminary data.</text>
</comment>
<keyword evidence="3" id="KW-1185">Reference proteome</keyword>
<evidence type="ECO:0000313" key="3">
    <source>
        <dbReference type="Proteomes" id="UP000033632"/>
    </source>
</evidence>
<dbReference type="Proteomes" id="UP000033632">
    <property type="component" value="Unassembled WGS sequence"/>
</dbReference>
<feature type="compositionally biased region" description="Acidic residues" evidence="1">
    <location>
        <begin position="10"/>
        <end position="24"/>
    </location>
</feature>
<proteinExistence type="predicted"/>
<evidence type="ECO:0000313" key="2">
    <source>
        <dbReference type="EMBL" id="KKB11098.1"/>
    </source>
</evidence>
<sequence length="101" mass="11164">MDGKLKHEPNDDEFEETIGLDEDDAPELTEEALKRSIPAAQFFAERGLPMPGRPKSANPKVSVSLRLDREVVEGFKADGPGWQTRMNAALAESLRKARKSA</sequence>
<dbReference type="InterPro" id="IPR025528">
    <property type="entry name" value="BrnA_antitoxin"/>
</dbReference>
<evidence type="ECO:0008006" key="4">
    <source>
        <dbReference type="Google" id="ProtNLM"/>
    </source>
</evidence>
<gene>
    <name evidence="2" type="ORF">VE25_15110</name>
</gene>
<reference evidence="2 3" key="1">
    <citation type="submission" date="2015-03" db="EMBL/GenBank/DDBJ databases">
        <authorList>
            <person name="Hassan Y.I."/>
            <person name="Lepp D."/>
            <person name="Li X.-Z."/>
            <person name="Zhou T."/>
        </authorList>
    </citation>
    <scope>NUCLEOTIDE SEQUENCE [LARGE SCALE GENOMIC DNA]</scope>
    <source>
        <strain evidence="2 3">BD-c194</strain>
    </source>
</reference>
<dbReference type="Pfam" id="PF14384">
    <property type="entry name" value="BrnA_antitoxin"/>
    <property type="match status" value="1"/>
</dbReference>
<dbReference type="AlphaFoldDB" id="A0A0F5FQL0"/>
<protein>
    <recommendedName>
        <fullName evidence="4">BrnA antitoxin family protein</fullName>
    </recommendedName>
</protein>
<dbReference type="OrthoDB" id="361944at2"/>
<evidence type="ECO:0000256" key="1">
    <source>
        <dbReference type="SAM" id="MobiDB-lite"/>
    </source>
</evidence>
<dbReference type="STRING" id="443610.VE25_15110"/>
<name>A0A0F5FQL0_9HYPH</name>
<accession>A0A0F5FQL0</accession>
<dbReference type="EMBL" id="JZEX01000124">
    <property type="protein sequence ID" value="KKB11098.1"/>
    <property type="molecule type" value="Genomic_DNA"/>
</dbReference>
<organism evidence="2 3">
    <name type="scientific">Devosia geojensis</name>
    <dbReference type="NCBI Taxonomy" id="443610"/>
    <lineage>
        <taxon>Bacteria</taxon>
        <taxon>Pseudomonadati</taxon>
        <taxon>Pseudomonadota</taxon>
        <taxon>Alphaproteobacteria</taxon>
        <taxon>Hyphomicrobiales</taxon>
        <taxon>Devosiaceae</taxon>
        <taxon>Devosia</taxon>
    </lineage>
</organism>
<dbReference type="PATRIC" id="fig|443610.3.peg.1292"/>
<feature type="region of interest" description="Disordered" evidence="1">
    <location>
        <begin position="1"/>
        <end position="24"/>
    </location>
</feature>